<evidence type="ECO:0000313" key="1">
    <source>
        <dbReference type="EnsemblMetazoa" id="PPA27167.1"/>
    </source>
</evidence>
<dbReference type="AlphaFoldDB" id="A0A2A6BI79"/>
<keyword evidence="2" id="KW-1185">Reference proteome</keyword>
<accession>A0A8R1UKQ4</accession>
<name>A0A2A6BI79_PRIPA</name>
<dbReference type="EnsemblMetazoa" id="PPA27167.1">
    <property type="protein sequence ID" value="PPA27167.1"/>
    <property type="gene ID" value="WBGene00116721"/>
</dbReference>
<protein>
    <submittedName>
        <fullName evidence="1">Uncharacterized protein</fullName>
    </submittedName>
</protein>
<proteinExistence type="predicted"/>
<reference evidence="1" key="2">
    <citation type="submission" date="2022-06" db="UniProtKB">
        <authorList>
            <consortium name="EnsemblMetazoa"/>
        </authorList>
    </citation>
    <scope>IDENTIFICATION</scope>
    <source>
        <strain evidence="1">PS312</strain>
    </source>
</reference>
<reference evidence="2" key="1">
    <citation type="journal article" date="2008" name="Nat. Genet.">
        <title>The Pristionchus pacificus genome provides a unique perspective on nematode lifestyle and parasitism.</title>
        <authorList>
            <person name="Dieterich C."/>
            <person name="Clifton S.W."/>
            <person name="Schuster L.N."/>
            <person name="Chinwalla A."/>
            <person name="Delehaunty K."/>
            <person name="Dinkelacker I."/>
            <person name="Fulton L."/>
            <person name="Fulton R."/>
            <person name="Godfrey J."/>
            <person name="Minx P."/>
            <person name="Mitreva M."/>
            <person name="Roeseler W."/>
            <person name="Tian H."/>
            <person name="Witte H."/>
            <person name="Yang S.P."/>
            <person name="Wilson R.K."/>
            <person name="Sommer R.J."/>
        </authorList>
    </citation>
    <scope>NUCLEOTIDE SEQUENCE [LARGE SCALE GENOMIC DNA]</scope>
    <source>
        <strain evidence="2">PS312</strain>
    </source>
</reference>
<sequence length="276" mass="31688">MHAQPRCHSLLSQCINVVVVSDFVPKNLNEWHSFSDASGEFAIQCISSPHEDSKVDEIESRGLSMFEQLPRELAWKIIENVPEDVFELRLTSQLIRSYVDDYALQNATIPLVDHLVISASRFPTILLCIAVVRDRSPLFELKLRLHGHNGEFLRRNDKVANRPNQYVLSFDAVEAYRHFAIYGDDGRFEYLRRSIGGRKSSVLSRNTQSSYCVSPSTFLVGQKLPLIGKKAWLTVNCNEFRITDEFSHTHHDHLIKVTESELEIKHIDRKYESFGA</sequence>
<dbReference type="Proteomes" id="UP000005239">
    <property type="component" value="Unassembled WGS sequence"/>
</dbReference>
<gene>
    <name evidence="1" type="primary">WBGene00116721</name>
</gene>
<accession>A0A2A6BI79</accession>
<evidence type="ECO:0000313" key="2">
    <source>
        <dbReference type="Proteomes" id="UP000005239"/>
    </source>
</evidence>
<organism evidence="1 2">
    <name type="scientific">Pristionchus pacificus</name>
    <name type="common">Parasitic nematode worm</name>
    <dbReference type="NCBI Taxonomy" id="54126"/>
    <lineage>
        <taxon>Eukaryota</taxon>
        <taxon>Metazoa</taxon>
        <taxon>Ecdysozoa</taxon>
        <taxon>Nematoda</taxon>
        <taxon>Chromadorea</taxon>
        <taxon>Rhabditida</taxon>
        <taxon>Rhabditina</taxon>
        <taxon>Diplogasteromorpha</taxon>
        <taxon>Diplogasteroidea</taxon>
        <taxon>Neodiplogasteridae</taxon>
        <taxon>Pristionchus</taxon>
    </lineage>
</organism>